<reference evidence="2 3" key="1">
    <citation type="submission" date="2015-06" db="EMBL/GenBank/DDBJ databases">
        <title>Cloning and characterization of the uncialamcin biosynthetic gene cluster.</title>
        <authorList>
            <person name="Yan X."/>
            <person name="Huang T."/>
            <person name="Ge H."/>
            <person name="Shen B."/>
        </authorList>
    </citation>
    <scope>NUCLEOTIDE SEQUENCE [LARGE SCALE GENOMIC DNA]</scope>
    <source>
        <strain evidence="2 3">DCA2648</strain>
    </source>
</reference>
<dbReference type="STRING" id="1048205.AB852_15345"/>
<keyword evidence="3" id="KW-1185">Reference proteome</keyword>
<sequence>MTSDDATTAAHDDGADRQPPWAGPGPQGGVPWATPTAARRPGDRPTQRRRRVVEGLPDWEPTPPGEILLRRPGTGEGT</sequence>
<proteinExistence type="predicted"/>
<accession>A0A1Q4V864</accession>
<feature type="region of interest" description="Disordered" evidence="1">
    <location>
        <begin position="1"/>
        <end position="78"/>
    </location>
</feature>
<gene>
    <name evidence="2" type="ORF">AB852_15345</name>
</gene>
<name>A0A1Q4V864_9ACTN</name>
<protein>
    <submittedName>
        <fullName evidence="2">Uncharacterized protein</fullName>
    </submittedName>
</protein>
<evidence type="ECO:0000256" key="1">
    <source>
        <dbReference type="SAM" id="MobiDB-lite"/>
    </source>
</evidence>
<evidence type="ECO:0000313" key="2">
    <source>
        <dbReference type="EMBL" id="OKH94033.1"/>
    </source>
</evidence>
<comment type="caution">
    <text evidence="2">The sequence shown here is derived from an EMBL/GenBank/DDBJ whole genome shotgun (WGS) entry which is preliminary data.</text>
</comment>
<dbReference type="AlphaFoldDB" id="A0A1Q4V864"/>
<dbReference type="GeneID" id="96797011"/>
<dbReference type="EMBL" id="LFBV01000003">
    <property type="protein sequence ID" value="OKH94033.1"/>
    <property type="molecule type" value="Genomic_DNA"/>
</dbReference>
<evidence type="ECO:0000313" key="3">
    <source>
        <dbReference type="Proteomes" id="UP000186455"/>
    </source>
</evidence>
<dbReference type="RefSeq" id="WP_073788488.1">
    <property type="nucleotide sequence ID" value="NZ_CP109583.1"/>
</dbReference>
<dbReference type="Proteomes" id="UP000186455">
    <property type="component" value="Unassembled WGS sequence"/>
</dbReference>
<organism evidence="2 3">
    <name type="scientific">Streptomyces uncialis</name>
    <dbReference type="NCBI Taxonomy" id="1048205"/>
    <lineage>
        <taxon>Bacteria</taxon>
        <taxon>Bacillati</taxon>
        <taxon>Actinomycetota</taxon>
        <taxon>Actinomycetes</taxon>
        <taxon>Kitasatosporales</taxon>
        <taxon>Streptomycetaceae</taxon>
        <taxon>Streptomyces</taxon>
    </lineage>
</organism>